<dbReference type="Proteomes" id="UP001232992">
    <property type="component" value="Unassembled WGS sequence"/>
</dbReference>
<feature type="transmembrane region" description="Helical" evidence="1">
    <location>
        <begin position="421"/>
        <end position="443"/>
    </location>
</feature>
<reference evidence="2 3" key="1">
    <citation type="submission" date="2023-01" db="EMBL/GenBank/DDBJ databases">
        <title>Novel diversity within Roseofilum (Cyanobacteria; Desertifilaceae) from marine benthic mats with descriptions of four novel species.</title>
        <authorList>
            <person name="Wang Y."/>
            <person name="Berthold D.E."/>
            <person name="Hu J."/>
            <person name="Lefler F.W."/>
            <person name="Laughinghouse H.D. IV."/>
        </authorList>
    </citation>
    <scope>NUCLEOTIDE SEQUENCE [LARGE SCALE GENOMIC DNA]</scope>
    <source>
        <strain evidence="2 3">BLCC-M143</strain>
    </source>
</reference>
<accession>A0ABT7BU15</accession>
<dbReference type="EMBL" id="JAQOSQ010000002">
    <property type="protein sequence ID" value="MDJ1182287.1"/>
    <property type="molecule type" value="Genomic_DNA"/>
</dbReference>
<comment type="caution">
    <text evidence="2">The sequence shown here is derived from an EMBL/GenBank/DDBJ whole genome shotgun (WGS) entry which is preliminary data.</text>
</comment>
<keyword evidence="1" id="KW-0812">Transmembrane</keyword>
<feature type="transmembrane region" description="Helical" evidence="1">
    <location>
        <begin position="455"/>
        <end position="473"/>
    </location>
</feature>
<evidence type="ECO:0008006" key="4">
    <source>
        <dbReference type="Google" id="ProtNLM"/>
    </source>
</evidence>
<keyword evidence="1" id="KW-0472">Membrane</keyword>
<dbReference type="RefSeq" id="WP_283756939.1">
    <property type="nucleotide sequence ID" value="NZ_JAQOSQ010000002.1"/>
</dbReference>
<feature type="transmembrane region" description="Helical" evidence="1">
    <location>
        <begin position="28"/>
        <end position="61"/>
    </location>
</feature>
<feature type="transmembrane region" description="Helical" evidence="1">
    <location>
        <begin position="311"/>
        <end position="327"/>
    </location>
</feature>
<gene>
    <name evidence="2" type="ORF">PMH09_03690</name>
</gene>
<keyword evidence="1" id="KW-1133">Transmembrane helix</keyword>
<evidence type="ECO:0000313" key="2">
    <source>
        <dbReference type="EMBL" id="MDJ1182287.1"/>
    </source>
</evidence>
<name>A0ABT7BU15_9CYAN</name>
<proteinExistence type="predicted"/>
<evidence type="ECO:0000256" key="1">
    <source>
        <dbReference type="SAM" id="Phobius"/>
    </source>
</evidence>
<organism evidence="2 3">
    <name type="scientific">Roseofilum casamattae BLCC-M143</name>
    <dbReference type="NCBI Taxonomy" id="3022442"/>
    <lineage>
        <taxon>Bacteria</taxon>
        <taxon>Bacillati</taxon>
        <taxon>Cyanobacteriota</taxon>
        <taxon>Cyanophyceae</taxon>
        <taxon>Desertifilales</taxon>
        <taxon>Desertifilaceae</taxon>
        <taxon>Roseofilum</taxon>
        <taxon>Roseofilum casamattae</taxon>
    </lineage>
</organism>
<keyword evidence="3" id="KW-1185">Reference proteome</keyword>
<feature type="transmembrane region" description="Helical" evidence="1">
    <location>
        <begin position="334"/>
        <end position="352"/>
    </location>
</feature>
<feature type="transmembrane region" description="Helical" evidence="1">
    <location>
        <begin position="195"/>
        <end position="214"/>
    </location>
</feature>
<feature type="transmembrane region" description="Helical" evidence="1">
    <location>
        <begin position="289"/>
        <end position="305"/>
    </location>
</feature>
<sequence length="506" mass="57054">MKIPEKLFNSRWISSCQNLMQRRELIQLIAFAILPGLSVAAIEGLVPGLWVSLILAIIGISYTYPAWGLWALFIYLPFAGTFTHGLADSSRFTHLIKDFFYIPALCSILINDRTYIKLFWSKIRTLYLPLSALILCVSITFIGVNIIGEKIEPTLGNQFLMGLVGIKTILSYIPLILCGYYLIHSKDELLFLTRAQVLLVVTCCLFGFIQYLLLTKGICSGNEGLSGPSIYRASLKAQCFVGGAVLYNAKAGLVRLPGTFVAPWQWGWFLISSTFFLFAINVSDPDRRWRIISAIATGLLMIMSIFSGQRIALALVPIIFIVLQILTSSNKRFLPIQWVSAILASGLIIQTVNRVEQRLESLVDRWTVSPPHEFMWKQWVWTWNQQDGLWGHGIGAATNAARKFAPTRLIETFHAKVFYEIGPIGLLAFLAVVSAIVLLTFQAYRSIRDRSLKQLALCLWIFVAIVSYFPYYYPLDVDPVAVYYWLVAGILLKLPELEKSDRPQGE</sequence>
<feature type="transmembrane region" description="Helical" evidence="1">
    <location>
        <begin position="126"/>
        <end position="147"/>
    </location>
</feature>
<evidence type="ECO:0000313" key="3">
    <source>
        <dbReference type="Proteomes" id="UP001232992"/>
    </source>
</evidence>
<protein>
    <recommendedName>
        <fullName evidence="4">O-antigen ligase domain-containing protein</fullName>
    </recommendedName>
</protein>
<feature type="transmembrane region" description="Helical" evidence="1">
    <location>
        <begin position="265"/>
        <end position="282"/>
    </location>
</feature>
<feature type="transmembrane region" description="Helical" evidence="1">
    <location>
        <begin position="159"/>
        <end position="183"/>
    </location>
</feature>